<keyword evidence="11" id="KW-0547">Nucleotide-binding</keyword>
<evidence type="ECO:0000256" key="11">
    <source>
        <dbReference type="ARBA" id="ARBA00022741"/>
    </source>
</evidence>
<dbReference type="GO" id="GO:0006747">
    <property type="term" value="P:FAD biosynthetic process"/>
    <property type="evidence" value="ECO:0007669"/>
    <property type="project" value="UniProtKB-UniPathway"/>
</dbReference>
<dbReference type="GO" id="GO:0005524">
    <property type="term" value="F:ATP binding"/>
    <property type="evidence" value="ECO:0007669"/>
    <property type="project" value="UniProtKB-KW"/>
</dbReference>
<dbReference type="Gene3D" id="3.40.50.620">
    <property type="entry name" value="HUPs"/>
    <property type="match status" value="1"/>
</dbReference>
<evidence type="ECO:0000256" key="5">
    <source>
        <dbReference type="ARBA" id="ARBA00012393"/>
    </source>
</evidence>
<evidence type="ECO:0000259" key="16">
    <source>
        <dbReference type="SMART" id="SM00904"/>
    </source>
</evidence>
<dbReference type="SUPFAM" id="SSF52374">
    <property type="entry name" value="Nucleotidylyl transferase"/>
    <property type="match status" value="1"/>
</dbReference>
<gene>
    <name evidence="17" type="ORF">METZ01_LOCUS403817</name>
</gene>
<dbReference type="UniPathway" id="UPA00276">
    <property type="reaction ID" value="UER00406"/>
</dbReference>
<comment type="pathway">
    <text evidence="1">Cofactor biosynthesis; FAD biosynthesis; FAD from FMN: step 1/1.</text>
</comment>
<dbReference type="EC" id="2.7.1.26" evidence="4"/>
<name>A0A382VWS0_9ZZZZ</name>
<dbReference type="FunFam" id="3.40.50.620:FF:000021">
    <property type="entry name" value="Riboflavin biosynthesis protein"/>
    <property type="match status" value="1"/>
</dbReference>
<dbReference type="InterPro" id="IPR014729">
    <property type="entry name" value="Rossmann-like_a/b/a_fold"/>
</dbReference>
<evidence type="ECO:0000256" key="6">
    <source>
        <dbReference type="ARBA" id="ARBA00018483"/>
    </source>
</evidence>
<dbReference type="UniPathway" id="UPA00277">
    <property type="reaction ID" value="UER00407"/>
</dbReference>
<evidence type="ECO:0000256" key="8">
    <source>
        <dbReference type="ARBA" id="ARBA00022643"/>
    </source>
</evidence>
<dbReference type="GO" id="GO:0008531">
    <property type="term" value="F:riboflavin kinase activity"/>
    <property type="evidence" value="ECO:0007669"/>
    <property type="project" value="UniProtKB-EC"/>
</dbReference>
<sequence>MPMQLIRGLHNLKKQSSCVLTIGNFDGVHTGHQEIIKRLVAKAHELKMSSLVISFSVTPESYFGRPKARLSSFRDKHLFLKSMGVDKHLLIRFNNSFSQTSATSFVENILVEKLKVRHCFIGDDFRFGKDRLGNYGLLEKLSKPNNFIAEKVERVSFENQRVSSSAVRRCLSSGNFSMAEKLLGRPFAISGRVSHGDKKGRTIGFPTINVGISRRLSPVLGVFNVLVEINKEICHGVCNVGKRPTVGGEKTLLEVF</sequence>
<keyword evidence="13" id="KW-0274">FAD</keyword>
<evidence type="ECO:0000256" key="3">
    <source>
        <dbReference type="ARBA" id="ARBA00010214"/>
    </source>
</evidence>
<dbReference type="GO" id="GO:0009231">
    <property type="term" value="P:riboflavin biosynthetic process"/>
    <property type="evidence" value="ECO:0007669"/>
    <property type="project" value="InterPro"/>
</dbReference>
<evidence type="ECO:0000256" key="13">
    <source>
        <dbReference type="ARBA" id="ARBA00022827"/>
    </source>
</evidence>
<organism evidence="17">
    <name type="scientific">marine metagenome</name>
    <dbReference type="NCBI Taxonomy" id="408172"/>
    <lineage>
        <taxon>unclassified sequences</taxon>
        <taxon>metagenomes</taxon>
        <taxon>ecological metagenomes</taxon>
    </lineage>
</organism>
<dbReference type="InterPro" id="IPR015865">
    <property type="entry name" value="Riboflavin_kinase_bac/euk"/>
</dbReference>
<keyword evidence="12" id="KW-0418">Kinase</keyword>
<feature type="domain" description="Riboflavin kinase" evidence="16">
    <location>
        <begin position="182"/>
        <end position="256"/>
    </location>
</feature>
<dbReference type="NCBIfam" id="TIGR00083">
    <property type="entry name" value="ribF"/>
    <property type="match status" value="1"/>
</dbReference>
<protein>
    <recommendedName>
        <fullName evidence="6">Bifunctional riboflavin kinase/FMN adenylyltransferase</fullName>
        <ecNumber evidence="4">2.7.1.26</ecNumber>
        <ecNumber evidence="5">2.7.7.2</ecNumber>
    </recommendedName>
</protein>
<dbReference type="PANTHER" id="PTHR22749:SF6">
    <property type="entry name" value="RIBOFLAVIN KINASE"/>
    <property type="match status" value="1"/>
</dbReference>
<dbReference type="AlphaFoldDB" id="A0A382VWS0"/>
<dbReference type="InterPro" id="IPR023468">
    <property type="entry name" value="Riboflavin_kinase"/>
</dbReference>
<dbReference type="Pfam" id="PF06574">
    <property type="entry name" value="FAD_syn"/>
    <property type="match status" value="1"/>
</dbReference>
<evidence type="ECO:0000256" key="4">
    <source>
        <dbReference type="ARBA" id="ARBA00012105"/>
    </source>
</evidence>
<dbReference type="GO" id="GO:0003919">
    <property type="term" value="F:FMN adenylyltransferase activity"/>
    <property type="evidence" value="ECO:0007669"/>
    <property type="project" value="UniProtKB-EC"/>
</dbReference>
<proteinExistence type="inferred from homology"/>
<dbReference type="InterPro" id="IPR023465">
    <property type="entry name" value="Riboflavin_kinase_dom_sf"/>
</dbReference>
<evidence type="ECO:0000256" key="7">
    <source>
        <dbReference type="ARBA" id="ARBA00022630"/>
    </source>
</evidence>
<evidence type="ECO:0000256" key="2">
    <source>
        <dbReference type="ARBA" id="ARBA00005201"/>
    </source>
</evidence>
<dbReference type="PANTHER" id="PTHR22749">
    <property type="entry name" value="RIBOFLAVIN KINASE/FMN ADENYLYLTRANSFERASE"/>
    <property type="match status" value="1"/>
</dbReference>
<dbReference type="GO" id="GO:0009398">
    <property type="term" value="P:FMN biosynthetic process"/>
    <property type="evidence" value="ECO:0007669"/>
    <property type="project" value="UniProtKB-UniPathway"/>
</dbReference>
<dbReference type="SUPFAM" id="SSF82114">
    <property type="entry name" value="Riboflavin kinase-like"/>
    <property type="match status" value="1"/>
</dbReference>
<comment type="pathway">
    <text evidence="2">Cofactor biosynthesis; FMN biosynthesis; FMN from riboflavin (ATP route): step 1/1.</text>
</comment>
<keyword evidence="10" id="KW-0548">Nucleotidyltransferase</keyword>
<evidence type="ECO:0000256" key="12">
    <source>
        <dbReference type="ARBA" id="ARBA00022777"/>
    </source>
</evidence>
<feature type="non-terminal residue" evidence="17">
    <location>
        <position position="256"/>
    </location>
</feature>
<dbReference type="InterPro" id="IPR002606">
    <property type="entry name" value="Riboflavin_kinase_bac"/>
</dbReference>
<evidence type="ECO:0000256" key="14">
    <source>
        <dbReference type="ARBA" id="ARBA00022840"/>
    </source>
</evidence>
<keyword evidence="15" id="KW-0511">Multifunctional enzyme</keyword>
<evidence type="ECO:0000256" key="15">
    <source>
        <dbReference type="ARBA" id="ARBA00023268"/>
    </source>
</evidence>
<comment type="similarity">
    <text evidence="3">Belongs to the RibF family.</text>
</comment>
<dbReference type="Gene3D" id="2.40.30.30">
    <property type="entry name" value="Riboflavin kinase-like"/>
    <property type="match status" value="1"/>
</dbReference>
<evidence type="ECO:0000313" key="17">
    <source>
        <dbReference type="EMBL" id="SVD50963.1"/>
    </source>
</evidence>
<keyword evidence="9" id="KW-0808">Transferase</keyword>
<dbReference type="CDD" id="cd02064">
    <property type="entry name" value="FAD_synthetase_N"/>
    <property type="match status" value="1"/>
</dbReference>
<evidence type="ECO:0000256" key="9">
    <source>
        <dbReference type="ARBA" id="ARBA00022679"/>
    </source>
</evidence>
<keyword evidence="8" id="KW-0288">FMN</keyword>
<reference evidence="17" key="1">
    <citation type="submission" date="2018-05" db="EMBL/GenBank/DDBJ databases">
        <authorList>
            <person name="Lanie J.A."/>
            <person name="Ng W.-L."/>
            <person name="Kazmierczak K.M."/>
            <person name="Andrzejewski T.M."/>
            <person name="Davidsen T.M."/>
            <person name="Wayne K.J."/>
            <person name="Tettelin H."/>
            <person name="Glass J.I."/>
            <person name="Rusch D."/>
            <person name="Podicherti R."/>
            <person name="Tsui H.-C.T."/>
            <person name="Winkler M.E."/>
        </authorList>
    </citation>
    <scope>NUCLEOTIDE SEQUENCE</scope>
</reference>
<dbReference type="Pfam" id="PF01687">
    <property type="entry name" value="Flavokinase"/>
    <property type="match status" value="1"/>
</dbReference>
<dbReference type="InterPro" id="IPR015864">
    <property type="entry name" value="FAD_synthase"/>
</dbReference>
<dbReference type="EC" id="2.7.7.2" evidence="5"/>
<evidence type="ECO:0000256" key="10">
    <source>
        <dbReference type="ARBA" id="ARBA00022695"/>
    </source>
</evidence>
<keyword evidence="14" id="KW-0067">ATP-binding</keyword>
<keyword evidence="7" id="KW-0285">Flavoprotein</keyword>
<dbReference type="SMART" id="SM00904">
    <property type="entry name" value="Flavokinase"/>
    <property type="match status" value="1"/>
</dbReference>
<accession>A0A382VWS0</accession>
<evidence type="ECO:0000256" key="1">
    <source>
        <dbReference type="ARBA" id="ARBA00004726"/>
    </source>
</evidence>
<dbReference type="EMBL" id="UINC01155229">
    <property type="protein sequence ID" value="SVD50963.1"/>
    <property type="molecule type" value="Genomic_DNA"/>
</dbReference>